<protein>
    <submittedName>
        <fullName evidence="5">Uncharacterized protein</fullName>
    </submittedName>
</protein>
<dbReference type="Gene3D" id="2.60.120.260">
    <property type="entry name" value="Galactose-binding domain-like"/>
    <property type="match status" value="2"/>
</dbReference>
<evidence type="ECO:0000256" key="1">
    <source>
        <dbReference type="ARBA" id="ARBA00022729"/>
    </source>
</evidence>
<dbReference type="SUPFAM" id="SSF49899">
    <property type="entry name" value="Concanavalin A-like lectins/glucanases"/>
    <property type="match status" value="1"/>
</dbReference>
<proteinExistence type="predicted"/>
<dbReference type="InterPro" id="IPR013320">
    <property type="entry name" value="ConA-like_dom_sf"/>
</dbReference>
<accession>A0A3G9IV95</accession>
<dbReference type="InterPro" id="IPR032179">
    <property type="entry name" value="Cry22Aa_Ig-like"/>
</dbReference>
<evidence type="ECO:0000256" key="4">
    <source>
        <dbReference type="SAM" id="SignalP"/>
    </source>
</evidence>
<dbReference type="OrthoDB" id="9798386at2"/>
<dbReference type="PANTHER" id="PTHR42535">
    <property type="entry name" value="OOKINETE PROTEIN, PUTATIVE-RELATED"/>
    <property type="match status" value="1"/>
</dbReference>
<dbReference type="Pfam" id="PF13385">
    <property type="entry name" value="Laminin_G_3"/>
    <property type="match status" value="1"/>
</dbReference>
<keyword evidence="6" id="KW-1185">Reference proteome</keyword>
<feature type="region of interest" description="Disordered" evidence="3">
    <location>
        <begin position="1615"/>
        <end position="1640"/>
    </location>
</feature>
<dbReference type="RefSeq" id="WP_125661335.1">
    <property type="nucleotide sequence ID" value="NZ_AP019308.1"/>
</dbReference>
<dbReference type="Pfam" id="PF12733">
    <property type="entry name" value="Cadherin-like"/>
    <property type="match status" value="2"/>
</dbReference>
<gene>
    <name evidence="5" type="ORF">Back11_40920</name>
</gene>
<dbReference type="Gene3D" id="2.60.120.200">
    <property type="match status" value="1"/>
</dbReference>
<dbReference type="Pfam" id="PF00395">
    <property type="entry name" value="SLH"/>
    <property type="match status" value="3"/>
</dbReference>
<reference evidence="5 6" key="1">
    <citation type="submission" date="2018-11" db="EMBL/GenBank/DDBJ databases">
        <title>Complete genome sequence of Paenibacillus baekrokdamisoli strain KCTC 33723.</title>
        <authorList>
            <person name="Kang S.W."/>
            <person name="Lee K.C."/>
            <person name="Kim K.K."/>
            <person name="Kim J.S."/>
            <person name="Kim D.S."/>
            <person name="Ko S.H."/>
            <person name="Yang S.H."/>
            <person name="Lee J.S."/>
        </authorList>
    </citation>
    <scope>NUCLEOTIDE SEQUENCE [LARGE SCALE GENOMIC DNA]</scope>
    <source>
        <strain evidence="5 6">KCTC 33723</strain>
    </source>
</reference>
<dbReference type="InterPro" id="IPR013783">
    <property type="entry name" value="Ig-like_fold"/>
</dbReference>
<dbReference type="EMBL" id="AP019308">
    <property type="protein sequence ID" value="BBH22747.1"/>
    <property type="molecule type" value="Genomic_DNA"/>
</dbReference>
<dbReference type="Gene3D" id="2.60.40.1080">
    <property type="match status" value="3"/>
</dbReference>
<dbReference type="Proteomes" id="UP000275368">
    <property type="component" value="Chromosome"/>
</dbReference>
<keyword evidence="1 4" id="KW-0732">Signal</keyword>
<dbReference type="InterPro" id="IPR003343">
    <property type="entry name" value="Big_2"/>
</dbReference>
<evidence type="ECO:0000256" key="2">
    <source>
        <dbReference type="ARBA" id="ARBA00023157"/>
    </source>
</evidence>
<feature type="compositionally biased region" description="Pro residues" evidence="3">
    <location>
        <begin position="1618"/>
        <end position="1633"/>
    </location>
</feature>
<feature type="signal peptide" evidence="4">
    <location>
        <begin position="1"/>
        <end position="31"/>
    </location>
</feature>
<dbReference type="InterPro" id="IPR001119">
    <property type="entry name" value="SLH_dom"/>
</dbReference>
<feature type="chain" id="PRO_5043837117" evidence="4">
    <location>
        <begin position="32"/>
        <end position="2030"/>
    </location>
</feature>
<dbReference type="SUPFAM" id="SSF49373">
    <property type="entry name" value="Invasin/intimin cell-adhesion fragments"/>
    <property type="match status" value="3"/>
</dbReference>
<dbReference type="InterPro" id="IPR006558">
    <property type="entry name" value="LamG-like"/>
</dbReference>
<dbReference type="InterPro" id="IPR025883">
    <property type="entry name" value="Cadherin-like_domain"/>
</dbReference>
<dbReference type="Pfam" id="PF16403">
    <property type="entry name" value="Bact_surface_Ig-like"/>
    <property type="match status" value="1"/>
</dbReference>
<dbReference type="SMART" id="SM00635">
    <property type="entry name" value="BID_2"/>
    <property type="match status" value="3"/>
</dbReference>
<dbReference type="SMART" id="SM00560">
    <property type="entry name" value="LamGL"/>
    <property type="match status" value="1"/>
</dbReference>
<sequence>MLSQRNKKWVSLLTVLSLWVSMVLPNTVVLAADESSATASIPGLVGEWKFEDMTGSVTPDTFMHNDAVVSKAALGSGKFGKALLLNGYDSYATIPNNNLINTGSDFSMSMLVNFNSTYTNRTVVLLQQQGTDTTMLLKRRPDGRLESALGGAATIGATPIEPKKWYHVALVREGGTVKLYVNGALDIATANTHMDSNTGEIRLGADTFPDSSNAWPGYIDEVQVYDRALTDKQMQQAPGLVWPAITLSGSADMTLSTNEAYVEAGATATDAVDGDLTASIQKTGNVDTSKGGIYTIKYTVSSSRGDSSTKVRIVKVVPPKTLSRASRVLIDRGLQMQTWMRAIEQEGASFATPEEWKGSNFTTATYYEWPFYNTSFHKALPDAQWSLKKDLGGSPTDADKKGFLSSEQAANVNNLITISFGDEESYSEDVLKTFTDWFKLSHQLYPNVLAHSNQQSRQWQRDSFETYIKTAEPDLLTFDDYMFSTLGTDKNLFTTVLNNINDQRTIALGGFDRTGQSPIAFGQYLLGFKTGKEPADVGPYIITESQVYGIPFATLTLGGKWLSMFRWEYDSRYFLFFDKDRKPTPQYYQYAEMARQIKNLGPHLVRLNSTDVFTVPGQYKDESGAIQNNKTPRETPVLNKYNRLTHPYLRSMTVKNNGTENNGLNGDALIGFFDPLPGTQSFFGSADMEYFMVMNGLTTGNGLLPDKQHGSGADTKQTITVELNLAKYTPDAIKRVSRDTGKLEAVALKSLGGNRYQLNVTLNGGVADLFQLDKTKVNPNYVAAESVSLPATLSMIPGDTMAAIAVVSPVNASEKGVEWSSSNENIAKVDANGNVTAVAGGNAFITATTVDGSKMAKIAVSVASVTMPVTGITVSPVVATLYTEDSMKLTAVVMPNNATNKAYVWSSSDERIAKLDQSGIVTAVSPGSAAITATTVDGSFKGTSSITVLDASSEAALSELTVNGGSSDLAFNSTTFDYSITLDASIDTLTLQPRLKNSKGTMKVNGTSVNSGELITAKVPMGNSKIVFVTQAADGIASKTYTVTVKRNKNIALEASVVATYKNHGQEWSADDYVSNPEITDKDHLPLQMIDGNVNTYFQSASMPVLNAKGEFEPPHRILLQWNKNNLQDFNKLVLVVNKAQQQGLKVLDISTTEDGENWEETKSSVYLTWGTDSPDIYERVTINLPDYKAIYEKEGHAYKGLKGIYLSLWAANLDNTNRYAISEFELYNEQDATEPVKLTVSDIPVTGVQVNPASVDLLIHDTAKLTAVFAPANASNQTVQWSSSDERVATVNGNGIVTAISVGTAIITATAREGSPLTASSTIQVTNPSSDASLSALLVNDGSTNIAFNSSKLDYSLNIDPSVDTITLKPTLKKADSTMKINGSAVKAGQWVTAKVPMGNSQIRIVVTANDGATIKTYTITLKRNKNIALEAKAARATFTEHGQEWNINTNDYNLESEHSPLKMIDGSVNTYFQSASIEELNPKGEFNPAHKILLEWDEKNLQDFNKLVLVVNKAQQQGLKVLDISTTEDGVNWEETNSSNYLTWQTDSEDEYERVTINLIDYKAHYGAKYKGLRGIYLLLWAANLNEDKRYAISEFELYNEKDATEPVQITVNSPITPPDTGNPPVTPVTPPTTSVEKGSIHLGVPKVDAATGEAKAVVSNSDWSKAIETASADANGVKAVKIDVPKADGTKNYVVELPQAALASSEAKTKIELSTEYGTIAAWANMLSGMDLTGAKSVALSIATADISSLDPAVKAQIGNRPVIELNVKIDGKTVAWSNPKAPVQISIPYKPSAEELADPEHIVVWYIDNAGKAVPVVNGKYDPIAGTVTFKTSHFSKYAIVFVHKTFNDIHLLTWANKQIEVMASRGVINGTSASTFAPAETITRADFTALLVRALELTADGSKANFSDVAASAYYYNEVAIAKKLGIASGSGDGKFNPLQPISRQDALVLLHKAMKVAGKSIVDGSASDLDRFLDKGEIATYASDRIAALVHSGIIKGDGVSFHPLATLTRAEAAVMLYNMFNKE</sequence>
<evidence type="ECO:0000313" key="5">
    <source>
        <dbReference type="EMBL" id="BBH22747.1"/>
    </source>
</evidence>
<name>A0A3G9IV95_9BACL</name>
<dbReference type="PANTHER" id="PTHR42535:SF2">
    <property type="entry name" value="CHROMOSOME UNDETERMINED SCAFFOLD_146, WHOLE GENOME SHOTGUN SEQUENCE"/>
    <property type="match status" value="1"/>
</dbReference>
<evidence type="ECO:0000313" key="6">
    <source>
        <dbReference type="Proteomes" id="UP000275368"/>
    </source>
</evidence>
<evidence type="ECO:0000256" key="3">
    <source>
        <dbReference type="SAM" id="MobiDB-lite"/>
    </source>
</evidence>
<dbReference type="PROSITE" id="PS51272">
    <property type="entry name" value="SLH"/>
    <property type="match status" value="3"/>
</dbReference>
<keyword evidence="2" id="KW-1015">Disulfide bond</keyword>
<dbReference type="Pfam" id="PF02368">
    <property type="entry name" value="Big_2"/>
    <property type="match status" value="3"/>
</dbReference>
<dbReference type="Gene3D" id="2.60.40.10">
    <property type="entry name" value="Immunoglobulins"/>
    <property type="match status" value="1"/>
</dbReference>
<organism evidence="5 6">
    <name type="scientific">Paenibacillus baekrokdamisoli</name>
    <dbReference type="NCBI Taxonomy" id="1712516"/>
    <lineage>
        <taxon>Bacteria</taxon>
        <taxon>Bacillati</taxon>
        <taxon>Bacillota</taxon>
        <taxon>Bacilli</taxon>
        <taxon>Bacillales</taxon>
        <taxon>Paenibacillaceae</taxon>
        <taxon>Paenibacillus</taxon>
    </lineage>
</organism>
<dbReference type="KEGG" id="pbk:Back11_40920"/>
<dbReference type="InterPro" id="IPR008964">
    <property type="entry name" value="Invasin/intimin_cell_adhesion"/>
</dbReference>